<protein>
    <submittedName>
        <fullName evidence="1">Uncharacterized protein</fullName>
    </submittedName>
</protein>
<sequence length="66" mass="7093">MNNAKEIAVIPKGTKVQIMGCTYTLLEDTTIDGKQNLLNDAIKAQEDFHNGVEITSGSIVKNSASL</sequence>
<organism evidence="1 2">
    <name type="scientific">Acinetobacter bouvetii</name>
    <dbReference type="NCBI Taxonomy" id="202951"/>
    <lineage>
        <taxon>Bacteria</taxon>
        <taxon>Pseudomonadati</taxon>
        <taxon>Pseudomonadota</taxon>
        <taxon>Gammaproteobacteria</taxon>
        <taxon>Moraxellales</taxon>
        <taxon>Moraxellaceae</taxon>
        <taxon>Acinetobacter</taxon>
    </lineage>
</organism>
<dbReference type="Proteomes" id="UP000293483">
    <property type="component" value="Unassembled WGS sequence"/>
</dbReference>
<comment type="caution">
    <text evidence="1">The sequence shown here is derived from an EMBL/GenBank/DDBJ whole genome shotgun (WGS) entry which is preliminary data.</text>
</comment>
<dbReference type="RefSeq" id="WP_130148974.1">
    <property type="nucleotide sequence ID" value="NZ_SGSU01000046.1"/>
</dbReference>
<evidence type="ECO:0000313" key="2">
    <source>
        <dbReference type="Proteomes" id="UP000293483"/>
    </source>
</evidence>
<reference evidence="1 2" key="1">
    <citation type="submission" date="2019-02" db="EMBL/GenBank/DDBJ databases">
        <title>The Batch Genome Submission of Acinetobacter spp. strains.</title>
        <authorList>
            <person name="Qin J."/>
            <person name="Hu Y."/>
            <person name="Ye H."/>
            <person name="Wei L."/>
            <person name="Feng Y."/>
            <person name="Zong Z."/>
        </authorList>
    </citation>
    <scope>NUCLEOTIDE SEQUENCE [LARGE SCALE GENOMIC DNA]</scope>
    <source>
        <strain evidence="1 2">WCHABo060081</strain>
    </source>
</reference>
<name>A0A4Q7AKZ1_9GAMM</name>
<gene>
    <name evidence="1" type="ORF">EXE25_19020</name>
</gene>
<accession>A0A4Q7AKZ1</accession>
<dbReference type="AlphaFoldDB" id="A0A4Q7AKZ1"/>
<dbReference type="EMBL" id="SGSU01000046">
    <property type="protein sequence ID" value="RZG63606.1"/>
    <property type="molecule type" value="Genomic_DNA"/>
</dbReference>
<proteinExistence type="predicted"/>
<evidence type="ECO:0000313" key="1">
    <source>
        <dbReference type="EMBL" id="RZG63606.1"/>
    </source>
</evidence>